<dbReference type="RefSeq" id="WP_146453887.1">
    <property type="nucleotide sequence ID" value="NZ_SJPW01000001.1"/>
</dbReference>
<evidence type="ECO:0000313" key="3">
    <source>
        <dbReference type="EMBL" id="TWU60236.1"/>
    </source>
</evidence>
<keyword evidence="2" id="KW-0812">Transmembrane</keyword>
<feature type="transmembrane region" description="Helical" evidence="2">
    <location>
        <begin position="15"/>
        <end position="35"/>
    </location>
</feature>
<dbReference type="AlphaFoldDB" id="A0A5C6FEK0"/>
<sequence length="865" mass="96991">MTNQLDGQTRSRSRLFKMLLFAVPVLAIIGGWSWWLQAKYPSAGPIEYQPAGPPPEYAKYMPGLQPPSEAFASAEMMRILDRLSADCVDILADVDRTEARVRAADPHLDQALADPYTTPFIGPNAFTYSDLLRGCKPMTDAMIGELAADRSSSNRVPPHVTEALDRILFATVSRSEYDSEDFVVLQEARDSGVNDPLVLACLLRNLPENDDSFHEVARALFAHRKDRTMSIPTTAFVYHSFRLTRGSVEPIEYAEAVSEYSPFAVRLWEWIETTKPEYPIVSFQFTETYNLLSATNSPAAVDLLIELDRCQNPAVAPELRHLLVSLILTNIAATYRGTKYINETDPERLDQFGDFAKRSADHLLKAWSIEPRHTILPAKLGALQYWSGTTPRSDDEWFRHSLATAVDNKLAWETSRSAMKTKWGGSPEKQLWFAEMCVGGEKMIGSVFFKYSDALYTRIHEAACTERLGQNARIRKVAKTVVDRLQAFSMADAHPEVRESSLPPIVATLWQAGDFDDLNWLLSVYGDRISSNAMHFFNAHTEEIKQFSIQVVQSEREDSWLDIHDALHATYEPLDDARLGRLDMAIEEARQEVTENSELSKSLARYQRRSSRLRTLNDGEEIVLTEQDLRDCFEIGYYAEFNYGTTLPSANADASEPSNEVADDSSPSDSIPSDVSAEAVETIASGFVEFQVSATVRQAVLLIPLALDPPLRLSAVIELIPVEKGLVGDPYGVSLLVGATSGAAYATDKRGPILTVQPGFRRFMQDELPEVTWEEGKGNFRLLTRAKPSIRSELRIDAFPDGYRTFIDGKQFTEVSVPLQTDHLVQIGRYSNARRSPVSQEIVKYRMSDVRLKKLDETSVDIQPN</sequence>
<reference evidence="3 4" key="1">
    <citation type="submission" date="2019-02" db="EMBL/GenBank/DDBJ databases">
        <title>Deep-cultivation of Planctomycetes and their phenomic and genomic characterization uncovers novel biology.</title>
        <authorList>
            <person name="Wiegand S."/>
            <person name="Jogler M."/>
            <person name="Boedeker C."/>
            <person name="Pinto D."/>
            <person name="Vollmers J."/>
            <person name="Rivas-Marin E."/>
            <person name="Kohn T."/>
            <person name="Peeters S.H."/>
            <person name="Heuer A."/>
            <person name="Rast P."/>
            <person name="Oberbeckmann S."/>
            <person name="Bunk B."/>
            <person name="Jeske O."/>
            <person name="Meyerdierks A."/>
            <person name="Storesund J.E."/>
            <person name="Kallscheuer N."/>
            <person name="Luecker S."/>
            <person name="Lage O.M."/>
            <person name="Pohl T."/>
            <person name="Merkel B.J."/>
            <person name="Hornburger P."/>
            <person name="Mueller R.-W."/>
            <person name="Bruemmer F."/>
            <person name="Labrenz M."/>
            <person name="Spormann A.M."/>
            <person name="Op Den Camp H."/>
            <person name="Overmann J."/>
            <person name="Amann R."/>
            <person name="Jetten M.S.M."/>
            <person name="Mascher T."/>
            <person name="Medema M.H."/>
            <person name="Devos D.P."/>
            <person name="Kaster A.-K."/>
            <person name="Ovreas L."/>
            <person name="Rohde M."/>
            <person name="Galperin M.Y."/>
            <person name="Jogler C."/>
        </authorList>
    </citation>
    <scope>NUCLEOTIDE SEQUENCE [LARGE SCALE GENOMIC DNA]</scope>
    <source>
        <strain evidence="3 4">Poly51</strain>
    </source>
</reference>
<organism evidence="3 4">
    <name type="scientific">Rubripirellula tenax</name>
    <dbReference type="NCBI Taxonomy" id="2528015"/>
    <lineage>
        <taxon>Bacteria</taxon>
        <taxon>Pseudomonadati</taxon>
        <taxon>Planctomycetota</taxon>
        <taxon>Planctomycetia</taxon>
        <taxon>Pirellulales</taxon>
        <taxon>Pirellulaceae</taxon>
        <taxon>Rubripirellula</taxon>
    </lineage>
</organism>
<dbReference type="OrthoDB" id="275956at2"/>
<dbReference type="EMBL" id="SJPW01000001">
    <property type="protein sequence ID" value="TWU60236.1"/>
    <property type="molecule type" value="Genomic_DNA"/>
</dbReference>
<gene>
    <name evidence="3" type="ORF">Poly51_05110</name>
</gene>
<name>A0A5C6FEK0_9BACT</name>
<keyword evidence="2" id="KW-0472">Membrane</keyword>
<feature type="compositionally biased region" description="Low complexity" evidence="1">
    <location>
        <begin position="664"/>
        <end position="674"/>
    </location>
</feature>
<keyword evidence="2" id="KW-1133">Transmembrane helix</keyword>
<proteinExistence type="predicted"/>
<protein>
    <submittedName>
        <fullName evidence="3">Uncharacterized protein</fullName>
    </submittedName>
</protein>
<evidence type="ECO:0000256" key="1">
    <source>
        <dbReference type="SAM" id="MobiDB-lite"/>
    </source>
</evidence>
<dbReference type="Proteomes" id="UP000318288">
    <property type="component" value="Unassembled WGS sequence"/>
</dbReference>
<feature type="region of interest" description="Disordered" evidence="1">
    <location>
        <begin position="649"/>
        <end position="674"/>
    </location>
</feature>
<keyword evidence="4" id="KW-1185">Reference proteome</keyword>
<comment type="caution">
    <text evidence="3">The sequence shown here is derived from an EMBL/GenBank/DDBJ whole genome shotgun (WGS) entry which is preliminary data.</text>
</comment>
<accession>A0A5C6FEK0</accession>
<evidence type="ECO:0000256" key="2">
    <source>
        <dbReference type="SAM" id="Phobius"/>
    </source>
</evidence>
<evidence type="ECO:0000313" key="4">
    <source>
        <dbReference type="Proteomes" id="UP000318288"/>
    </source>
</evidence>